<reference evidence="3" key="1">
    <citation type="journal article" date="2019" name="Int. J. Syst. Evol. Microbiol.">
        <title>The Global Catalogue of Microorganisms (GCM) 10K type strain sequencing project: providing services to taxonomists for standard genome sequencing and annotation.</title>
        <authorList>
            <consortium name="The Broad Institute Genomics Platform"/>
            <consortium name="The Broad Institute Genome Sequencing Center for Infectious Disease"/>
            <person name="Wu L."/>
            <person name="Ma J."/>
        </authorList>
    </citation>
    <scope>NUCLEOTIDE SEQUENCE [LARGE SCALE GENOMIC DNA]</scope>
    <source>
        <strain evidence="3">JCM 17459</strain>
    </source>
</reference>
<dbReference type="Proteomes" id="UP001499841">
    <property type="component" value="Unassembled WGS sequence"/>
</dbReference>
<evidence type="ECO:0000259" key="1">
    <source>
        <dbReference type="Pfam" id="PF02538"/>
    </source>
</evidence>
<dbReference type="InterPro" id="IPR003692">
    <property type="entry name" value="Hydantoinase_B"/>
</dbReference>
<dbReference type="PANTHER" id="PTHR11365">
    <property type="entry name" value="5-OXOPROLINASE RELATED"/>
    <property type="match status" value="1"/>
</dbReference>
<proteinExistence type="predicted"/>
<feature type="domain" description="Hydantoinase B/oxoprolinase" evidence="1">
    <location>
        <begin position="2"/>
        <end position="197"/>
    </location>
</feature>
<dbReference type="InterPro" id="IPR045079">
    <property type="entry name" value="Oxoprolinase-like"/>
</dbReference>
<protein>
    <recommendedName>
        <fullName evidence="1">Hydantoinase B/oxoprolinase domain-containing protein</fullName>
    </recommendedName>
</protein>
<keyword evidence="3" id="KW-1185">Reference proteome</keyword>
<dbReference type="Pfam" id="PF02538">
    <property type="entry name" value="Hydantoinase_B"/>
    <property type="match status" value="1"/>
</dbReference>
<accession>A0ABP6UKZ8</accession>
<name>A0ABP6UKZ8_9MICO</name>
<dbReference type="EMBL" id="BAABBA010000030">
    <property type="protein sequence ID" value="GAA3510754.1"/>
    <property type="molecule type" value="Genomic_DNA"/>
</dbReference>
<evidence type="ECO:0000313" key="2">
    <source>
        <dbReference type="EMBL" id="GAA3510754.1"/>
    </source>
</evidence>
<sequence length="214" mass="22394">MLPEPSMLAPEYPAAVVGGDVKTSQAVTGALYAALGVMAEGSGTMDNVTFGNERHQYYETVASRSGAGPGLDGTNVVQTHMANSRLNAPEVVLERRLPVLLESYAIRRGSGGAGRWRGDDGGVRRIRFHESMTISLLTNHRRDPPYGMAGGEPGTLGRNSIERVGATVVELAESDVAEVRTGGVLVVESPGGGGAGPSGAIVRSALIIERLRQD</sequence>
<gene>
    <name evidence="2" type="ORF">GCM10022262_38600</name>
</gene>
<comment type="caution">
    <text evidence="2">The sequence shown here is derived from an EMBL/GenBank/DDBJ whole genome shotgun (WGS) entry which is preliminary data.</text>
</comment>
<evidence type="ECO:0000313" key="3">
    <source>
        <dbReference type="Proteomes" id="UP001499841"/>
    </source>
</evidence>
<dbReference type="PANTHER" id="PTHR11365:SF23">
    <property type="entry name" value="HYPOTHETICAL 5-OXOPROLINASE (EUROFUNG)-RELATED"/>
    <property type="match status" value="1"/>
</dbReference>
<organism evidence="2 3">
    <name type="scientific">Georgenia daeguensis</name>
    <dbReference type="NCBI Taxonomy" id="908355"/>
    <lineage>
        <taxon>Bacteria</taxon>
        <taxon>Bacillati</taxon>
        <taxon>Actinomycetota</taxon>
        <taxon>Actinomycetes</taxon>
        <taxon>Micrococcales</taxon>
        <taxon>Bogoriellaceae</taxon>
        <taxon>Georgenia</taxon>
    </lineage>
</organism>